<dbReference type="InterPro" id="IPR002941">
    <property type="entry name" value="DNA_methylase_N4/N6"/>
</dbReference>
<evidence type="ECO:0000256" key="3">
    <source>
        <dbReference type="ARBA" id="ARBA00022603"/>
    </source>
</evidence>
<proteinExistence type="inferred from homology"/>
<dbReference type="GO" id="GO:0032259">
    <property type="term" value="P:methylation"/>
    <property type="evidence" value="ECO:0007669"/>
    <property type="project" value="UniProtKB-KW"/>
</dbReference>
<dbReference type="RefSeq" id="WP_042344635.1">
    <property type="nucleotide sequence ID" value="NZ_CDOI01000157.1"/>
</dbReference>
<evidence type="ECO:0000256" key="5">
    <source>
        <dbReference type="ARBA" id="ARBA00022691"/>
    </source>
</evidence>
<feature type="region of interest" description="Disordered" evidence="7">
    <location>
        <begin position="484"/>
        <end position="503"/>
    </location>
</feature>
<evidence type="ECO:0000256" key="2">
    <source>
        <dbReference type="ARBA" id="ARBA00011900"/>
    </source>
</evidence>
<dbReference type="InterPro" id="IPR002052">
    <property type="entry name" value="DNA_methylase_N6_adenine_CS"/>
</dbReference>
<name>A0A0B7ICB1_9FLAO</name>
<evidence type="ECO:0000256" key="4">
    <source>
        <dbReference type="ARBA" id="ARBA00022679"/>
    </source>
</evidence>
<dbReference type="Pfam" id="PF01555">
    <property type="entry name" value="N6_N4_Mtase"/>
    <property type="match status" value="1"/>
</dbReference>
<dbReference type="Proteomes" id="UP000045051">
    <property type="component" value="Unassembled WGS sequence"/>
</dbReference>
<dbReference type="AlphaFoldDB" id="A0A0B7ICB1"/>
<reference evidence="9 10" key="1">
    <citation type="submission" date="2015-01" db="EMBL/GenBank/DDBJ databases">
        <authorList>
            <person name="Xiang T."/>
            <person name="Song Y."/>
            <person name="Huang L."/>
            <person name="Wang B."/>
            <person name="Wu P."/>
        </authorList>
    </citation>
    <scope>NUCLEOTIDE SEQUENCE [LARGE SCALE GENOMIC DNA]</scope>
    <source>
        <strain evidence="9 10">CcD38</strain>
    </source>
</reference>
<evidence type="ECO:0000256" key="7">
    <source>
        <dbReference type="SAM" id="MobiDB-lite"/>
    </source>
</evidence>
<evidence type="ECO:0000313" key="9">
    <source>
        <dbReference type="EMBL" id="CEN47568.1"/>
    </source>
</evidence>
<evidence type="ECO:0000256" key="6">
    <source>
        <dbReference type="ARBA" id="ARBA00047942"/>
    </source>
</evidence>
<keyword evidence="10" id="KW-1185">Reference proteome</keyword>
<dbReference type="InterPro" id="IPR029063">
    <property type="entry name" value="SAM-dependent_MTases_sf"/>
</dbReference>
<dbReference type="InterPro" id="IPR002295">
    <property type="entry name" value="N4/N6-MTase_EcoPI_Mod-like"/>
</dbReference>
<keyword evidence="4" id="KW-0808">Transferase</keyword>
<dbReference type="Gene3D" id="3.40.50.150">
    <property type="entry name" value="Vaccinia Virus protein VP39"/>
    <property type="match status" value="1"/>
</dbReference>
<dbReference type="EMBL" id="CDOI01000157">
    <property type="protein sequence ID" value="CEN47568.1"/>
    <property type="molecule type" value="Genomic_DNA"/>
</dbReference>
<accession>A0A0B7ICB1</accession>
<dbReference type="GO" id="GO:0003677">
    <property type="term" value="F:DNA binding"/>
    <property type="evidence" value="ECO:0007669"/>
    <property type="project" value="InterPro"/>
</dbReference>
<keyword evidence="3 9" id="KW-0489">Methyltransferase</keyword>
<gene>
    <name evidence="9" type="ORF">CCAND38_450022</name>
</gene>
<comment type="similarity">
    <text evidence="1">Belongs to the N(4)/N(6)-methyltransferase family.</text>
</comment>
<evidence type="ECO:0000256" key="1">
    <source>
        <dbReference type="ARBA" id="ARBA00006594"/>
    </source>
</evidence>
<feature type="domain" description="DNA methylase N-4/N-6" evidence="8">
    <location>
        <begin position="120"/>
        <end position="451"/>
    </location>
</feature>
<dbReference type="PRINTS" id="PR00506">
    <property type="entry name" value="D21N6MTFRASE"/>
</dbReference>
<dbReference type="GO" id="GO:0008170">
    <property type="term" value="F:N-methyltransferase activity"/>
    <property type="evidence" value="ECO:0007669"/>
    <property type="project" value="InterPro"/>
</dbReference>
<protein>
    <recommendedName>
        <fullName evidence="2">site-specific DNA-methyltransferase (adenine-specific)</fullName>
        <ecNumber evidence="2">2.1.1.72</ecNumber>
    </recommendedName>
</protein>
<sequence length="629" mass="71835">MNDKQRFIQQGFSVLDTENKENKLIDFIKEHYPQVLKDGELNLAELKSVLGLPIDEKVNGYGLNFVGRGVARAKYAQETQKELLLNRTLSKDIDTTQNMVLKGDNLDSLKLLKPHYSGKIKCIYIDPPYNTSSDEFVYPDKFDREEAEVLGIADNLSEEDFDRMEFSFKTKKSHNGWLAFMYPRLLLARDLLAKDGVIFISIDDNEQANLKLLCDEIFGEENFVADFIRKTKSTTNDAKTGVNYQHEFLLCYAKNIEKIDRLKGGLKDTTKYTNPDNDPNGRWAVTDPSAKSGNFQNGYFPVINPYTGKEDYPPKGMFWRFSKNTIQKHIDEGRICFKKEHKPDERGFIYKRYLKDLKTLDSTLDSLNFTDNKYMNQVATKELKEMELVEYFSYPKGVKFVYDIISSCTQDNDIILDFFAGSGTTGHAVMALNAEDGGNRKFILCQIDEPIAEGKPAYQFCIDNDLPPVISSITIERLRRVSSLNPSEGGTSNKGKAPSLSERVGGEELGEDYGFKVFDHTNAPKLTQDKNGQIVLPTLHNDALSRIYTMIFKVGLDEPSQVPQEVLKDCIYKIGHYYYITNSQRFSEDYFANVIKDISKNNGKIFVDGWTTSLNATLQYYKEEIQIVF</sequence>
<keyword evidence="5" id="KW-0949">S-adenosyl-L-methionine</keyword>
<comment type="catalytic activity">
    <reaction evidence="6">
        <text>a 2'-deoxyadenosine in DNA + S-adenosyl-L-methionine = an N(6)-methyl-2'-deoxyadenosine in DNA + S-adenosyl-L-homocysteine + H(+)</text>
        <dbReference type="Rhea" id="RHEA:15197"/>
        <dbReference type="Rhea" id="RHEA-COMP:12418"/>
        <dbReference type="Rhea" id="RHEA-COMP:12419"/>
        <dbReference type="ChEBI" id="CHEBI:15378"/>
        <dbReference type="ChEBI" id="CHEBI:57856"/>
        <dbReference type="ChEBI" id="CHEBI:59789"/>
        <dbReference type="ChEBI" id="CHEBI:90615"/>
        <dbReference type="ChEBI" id="CHEBI:90616"/>
        <dbReference type="EC" id="2.1.1.72"/>
    </reaction>
</comment>
<evidence type="ECO:0000259" key="8">
    <source>
        <dbReference type="Pfam" id="PF01555"/>
    </source>
</evidence>
<evidence type="ECO:0000313" key="10">
    <source>
        <dbReference type="Proteomes" id="UP000045051"/>
    </source>
</evidence>
<dbReference type="SUPFAM" id="SSF53335">
    <property type="entry name" value="S-adenosyl-L-methionine-dependent methyltransferases"/>
    <property type="match status" value="1"/>
</dbReference>
<dbReference type="PROSITE" id="PS00092">
    <property type="entry name" value="N6_MTASE"/>
    <property type="match status" value="1"/>
</dbReference>
<organism evidence="9 10">
    <name type="scientific">Capnocytophaga canis</name>
    <dbReference type="NCBI Taxonomy" id="1848903"/>
    <lineage>
        <taxon>Bacteria</taxon>
        <taxon>Pseudomonadati</taxon>
        <taxon>Bacteroidota</taxon>
        <taxon>Flavobacteriia</taxon>
        <taxon>Flavobacteriales</taxon>
        <taxon>Flavobacteriaceae</taxon>
        <taxon>Capnocytophaga</taxon>
    </lineage>
</organism>
<feature type="compositionally biased region" description="Polar residues" evidence="7">
    <location>
        <begin position="484"/>
        <end position="494"/>
    </location>
</feature>
<dbReference type="GO" id="GO:0009007">
    <property type="term" value="F:site-specific DNA-methyltransferase (adenine-specific) activity"/>
    <property type="evidence" value="ECO:0007669"/>
    <property type="project" value="UniProtKB-EC"/>
</dbReference>
<dbReference type="EC" id="2.1.1.72" evidence="2"/>